<evidence type="ECO:0000256" key="10">
    <source>
        <dbReference type="ARBA" id="ARBA00023136"/>
    </source>
</evidence>
<dbReference type="Pfam" id="PF02364">
    <property type="entry name" value="Glucan_synthase"/>
    <property type="match status" value="2"/>
</dbReference>
<feature type="transmembrane region" description="Helical" evidence="15">
    <location>
        <begin position="1830"/>
        <end position="1851"/>
    </location>
</feature>
<dbReference type="STRING" id="105231.A0A1Y1IF52"/>
<dbReference type="Pfam" id="PF14288">
    <property type="entry name" value="FKS1_dom1"/>
    <property type="match status" value="1"/>
</dbReference>
<feature type="transmembrane region" description="Helical" evidence="15">
    <location>
        <begin position="720"/>
        <end position="742"/>
    </location>
</feature>
<comment type="catalytic activity">
    <reaction evidence="13">
        <text>[(1-&gt;3)-beta-D-glucosyl](n) + UDP-alpha-D-glucose = [(1-&gt;3)-beta-D-glucosyl](n+1) + UDP + H(+)</text>
        <dbReference type="Rhea" id="RHEA:21476"/>
        <dbReference type="Rhea" id="RHEA-COMP:11146"/>
        <dbReference type="Rhea" id="RHEA-COMP:14303"/>
        <dbReference type="ChEBI" id="CHEBI:15378"/>
        <dbReference type="ChEBI" id="CHEBI:37671"/>
        <dbReference type="ChEBI" id="CHEBI:58223"/>
        <dbReference type="ChEBI" id="CHEBI:58885"/>
        <dbReference type="EC" id="2.4.1.34"/>
    </reaction>
</comment>
<comment type="similarity">
    <text evidence="2">Belongs to the glycosyltransferase 48 family.</text>
</comment>
<dbReference type="SMART" id="SM01205">
    <property type="entry name" value="FKS1_dom1"/>
    <property type="match status" value="1"/>
</dbReference>
<comment type="subcellular location">
    <subcellularLocation>
        <location evidence="1">Cell membrane</location>
        <topology evidence="1">Multi-pass membrane protein</topology>
    </subcellularLocation>
</comment>
<keyword evidence="7 15" id="KW-0812">Transmembrane</keyword>
<evidence type="ECO:0000256" key="5">
    <source>
        <dbReference type="ARBA" id="ARBA00022676"/>
    </source>
</evidence>
<reference evidence="17 18" key="1">
    <citation type="journal article" date="2014" name="Nat. Commun.">
        <title>Klebsormidium flaccidum genome reveals primary factors for plant terrestrial adaptation.</title>
        <authorList>
            <person name="Hori K."/>
            <person name="Maruyama F."/>
            <person name="Fujisawa T."/>
            <person name="Togashi T."/>
            <person name="Yamamoto N."/>
            <person name="Seo M."/>
            <person name="Sato S."/>
            <person name="Yamada T."/>
            <person name="Mori H."/>
            <person name="Tajima N."/>
            <person name="Moriyama T."/>
            <person name="Ikeuchi M."/>
            <person name="Watanabe M."/>
            <person name="Wada H."/>
            <person name="Kobayashi K."/>
            <person name="Saito M."/>
            <person name="Masuda T."/>
            <person name="Sasaki-Sekimoto Y."/>
            <person name="Mashiguchi K."/>
            <person name="Awai K."/>
            <person name="Shimojima M."/>
            <person name="Masuda S."/>
            <person name="Iwai M."/>
            <person name="Nobusawa T."/>
            <person name="Narise T."/>
            <person name="Kondo S."/>
            <person name="Saito H."/>
            <person name="Sato R."/>
            <person name="Murakawa M."/>
            <person name="Ihara Y."/>
            <person name="Oshima-Yamada Y."/>
            <person name="Ohtaka K."/>
            <person name="Satoh M."/>
            <person name="Sonobe K."/>
            <person name="Ishii M."/>
            <person name="Ohtani R."/>
            <person name="Kanamori-Sato M."/>
            <person name="Honoki R."/>
            <person name="Miyazaki D."/>
            <person name="Mochizuki H."/>
            <person name="Umetsu J."/>
            <person name="Higashi K."/>
            <person name="Shibata D."/>
            <person name="Kamiya Y."/>
            <person name="Sato N."/>
            <person name="Nakamura Y."/>
            <person name="Tabata S."/>
            <person name="Ida S."/>
            <person name="Kurokawa K."/>
            <person name="Ohta H."/>
        </authorList>
    </citation>
    <scope>NUCLEOTIDE SEQUENCE [LARGE SCALE GENOMIC DNA]</scope>
    <source>
        <strain evidence="17 18">NIES-2285</strain>
    </source>
</reference>
<dbReference type="GO" id="GO:0046527">
    <property type="term" value="F:glucosyltransferase activity"/>
    <property type="evidence" value="ECO:0000318"/>
    <property type="project" value="GO_Central"/>
</dbReference>
<dbReference type="InterPro" id="IPR058851">
    <property type="entry name" value="CALS1_helical"/>
</dbReference>
<dbReference type="OMA" id="AGHNGSE"/>
<evidence type="ECO:0000256" key="11">
    <source>
        <dbReference type="ARBA" id="ARBA00023316"/>
    </source>
</evidence>
<gene>
    <name evidence="17" type="ORF">KFL_005320020</name>
</gene>
<dbReference type="GO" id="GO:0000148">
    <property type="term" value="C:1,3-beta-D-glucan synthase complex"/>
    <property type="evidence" value="ECO:0007669"/>
    <property type="project" value="InterPro"/>
</dbReference>
<organism evidence="17 18">
    <name type="scientific">Klebsormidium nitens</name>
    <name type="common">Green alga</name>
    <name type="synonym">Ulothrix nitens</name>
    <dbReference type="NCBI Taxonomy" id="105231"/>
    <lineage>
        <taxon>Eukaryota</taxon>
        <taxon>Viridiplantae</taxon>
        <taxon>Streptophyta</taxon>
        <taxon>Klebsormidiophyceae</taxon>
        <taxon>Klebsormidiales</taxon>
        <taxon>Klebsormidiaceae</taxon>
        <taxon>Klebsormidium</taxon>
    </lineage>
</organism>
<keyword evidence="18" id="KW-1185">Reference proteome</keyword>
<evidence type="ECO:0000256" key="9">
    <source>
        <dbReference type="ARBA" id="ARBA00022989"/>
    </source>
</evidence>
<feature type="transmembrane region" description="Helical" evidence="15">
    <location>
        <begin position="525"/>
        <end position="544"/>
    </location>
</feature>
<evidence type="ECO:0000256" key="15">
    <source>
        <dbReference type="SAM" id="Phobius"/>
    </source>
</evidence>
<keyword evidence="11" id="KW-0961">Cell wall biogenesis/degradation</keyword>
<evidence type="ECO:0000256" key="4">
    <source>
        <dbReference type="ARBA" id="ARBA00022475"/>
    </source>
</evidence>
<evidence type="ECO:0000256" key="2">
    <source>
        <dbReference type="ARBA" id="ARBA00009040"/>
    </source>
</evidence>
<feature type="transmembrane region" description="Helical" evidence="15">
    <location>
        <begin position="657"/>
        <end position="678"/>
    </location>
</feature>
<sequence>MGHGGGGDDFREPVLIVAGWNVPPMLAHLAPVLKCSEDVAEQRPRVAYLCRRHALREAEKADPANIERGVVQFKQTLKNRCDEDEGSTLEARVRNSDKGELEHFIMEYAELCNLHADGLQQHSAKDRAQLRELHGTTSVLFEVLTSVAEEVGQRVPSEIVEMGHKIAARDPSLRPFNILPLDPLAPGSQETFKMLPEIKAAMLALRNTNGMQYPGAVESKLNSEWDHFDFLQALFGFQIDNIRNQREAVILQLAAAHLRLKDGPKTQSELDPLAIIQVADRVFENYRGWCKYHTKKPSVPPSTPENAQLLTVQIALWLSIWGEAANIRFMPECLAYIFHFLAAECAEVVKGTKKPDANVSRVFLRDVIQPLYDIVRASALKNSAGHCPNENWNNYDDFNEFFWTSQCFKLGWPLVEPKAAFESQDSFFSGQIPMSALPISAKSKKKKVADAVEPAELSELNAKKVVPTRLQKVYANCGKQLFIEKRSWFQIVRVFDRLVIFHVMAFQAMIFIGVREYPLGDNRTIHKILTVFITAAIFRVIQAIGDIWAHWGILLRVPKTWLLRLWLKLVASFAWLGALGYTFMNTKDADQLKMINLYRLACAAYLAPTLLTAVVTLAPGMARRMESSDNILLTAIWWWAKPRSYIGRGMQEKFSTVCKYVLFWLCAFTVKFAFSYRYQVLPLIGNSRPLWDTCIHYETWDIFPGCRNYLGHAALWGPIALVYFLDMTVWYFVISALTGGLVGARGRHHEIRTFSVVRQRFNTLPAKLQEKLIPNDLLKTAADNGPMTPLPRFESLTAAAMSQAIDEVNAESKAEGSKDAAAKGKKRRTSAASKKETLEAIPESRLKVTETPPTEYLRSAIFAQVWNDVISSMREEDIISNQEMLMLQVPYASGIMPVIQWPVFLLAGKINSAVQHAAHHKGEDRELWEQLSQDELMRCAVIEAYNALRILLKALVSGQAELRVLQALFDIIDNSVADGTFMSTCQTGMVPKLLHKVVELVKLISGPAKHDKQPDVVQKMQDVYEVLLHDLISTKIREDLQKSGVLNGANGMELWACADPLPEIEYPPKDLTPFLEQAKRLYVLLTAVPGNANEPSNDEARRRIIWFTNSLFMDMPSPPPVRKMVPFTTLTPMHKEEIIYTMSQLKKENEEGLSIIFYLQNVYPDEWQNFLERTKMDEDEAWSKNKGMELRLWASCRGQTLARTVRGMMYYVRALELQAFFDLASQVGEWEPVLERVVRELSKGFPAFKGANAGSVQADKWQTIQAIIRTKFTHVVSCQTYGQEKRTADPRVADIHELLKRYPFLRVAYEDEVPLPAYNSVGKHLKKVYSVLMKWENGKEEEVYRVQLPGPMRIGEGKPENQNHALIFTRGDGVQAIDMNQDCNLEEAFKMRNLLEELDITAGRGRDGPHRAVIGFREYIFTGSVSSLAYFMSLQEMSFVTLAQRVMATPLRVRMHYGHPDIFDRLFSITRGGMSKGSKGINVSEDVFAGFNMTLRGGTITHHEYIQVGKGRDVGFDQLAKFEAKVACGLGEQVTTRDMYRLAHRFDFFRMLSYYYTGVGFYINSTLLIIVLYALLYSRLLLAMTGLEEELYLQNQKIVTSQSAEWLLQISMLTTMPMLVELSLAKGFFQAIIEFIQLQFQLSSLYFSFHIGTKMHYFGRTLNHGGAMYRGTGRGFSVKHISFAEIYRTYSRSHFVKAFEFIFLLILYRVWGEVSGYGLVTFAVWLMSVSWLLAPFIFNPSGFVWARVVEDYRDALKWMNTPGTLGHDSNTSWEVWWEEEQELLETTSWSGRVLEVFMNLRWFWLQYGLVYRMQVATAGSNRWIVYAESWAAILIFLCLCKILASVGKGGADDKVDDKSGEVRSRKSNWVRIWKVVAFLASIGIIVYVSLVWEKFSDLVIMLLVLCTTSWGLLNTLIALRPIVKWAGLWDSLRELAKGYEYFMLLITFMPVGILAWIPSFAVLQTQILYSHALNRGVMISKVFDLYGRHKDKPKE</sequence>
<evidence type="ECO:0000256" key="3">
    <source>
        <dbReference type="ARBA" id="ARBA00012589"/>
    </source>
</evidence>
<feature type="transmembrane region" description="Helical" evidence="15">
    <location>
        <begin position="1898"/>
        <end position="1919"/>
    </location>
</feature>
<keyword evidence="5" id="KW-0328">Glycosyltransferase</keyword>
<dbReference type="InterPro" id="IPR003440">
    <property type="entry name" value="Glyco_trans_48_dom"/>
</dbReference>
<dbReference type="GO" id="GO:0008360">
    <property type="term" value="P:regulation of cell shape"/>
    <property type="evidence" value="ECO:0007669"/>
    <property type="project" value="UniProtKB-KW"/>
</dbReference>
<dbReference type="GO" id="GO:0005886">
    <property type="term" value="C:plasma membrane"/>
    <property type="evidence" value="ECO:0000318"/>
    <property type="project" value="GO_Central"/>
</dbReference>
<dbReference type="PANTHER" id="PTHR12741">
    <property type="entry name" value="LYST-INTERACTING PROTEIN LIP5 DOPAMINE RESPONSIVE PROTEIN DRG-1"/>
    <property type="match status" value="1"/>
</dbReference>
<evidence type="ECO:0000256" key="12">
    <source>
        <dbReference type="ARBA" id="ARBA00032165"/>
    </source>
</evidence>
<evidence type="ECO:0000256" key="13">
    <source>
        <dbReference type="ARBA" id="ARBA00047777"/>
    </source>
</evidence>
<keyword evidence="10 15" id="KW-0472">Membrane</keyword>
<dbReference type="OrthoDB" id="1880850at2759"/>
<feature type="domain" description="1,3-beta-glucan synthase component FKS1-like" evidence="16">
    <location>
        <begin position="308"/>
        <end position="415"/>
    </location>
</feature>
<dbReference type="Proteomes" id="UP000054558">
    <property type="component" value="Unassembled WGS sequence"/>
</dbReference>
<dbReference type="Gene3D" id="1.25.40.270">
    <property type="entry name" value="Vacuolar protein sorting-associated protein vta1"/>
    <property type="match status" value="1"/>
</dbReference>
<dbReference type="EC" id="2.4.1.34" evidence="3"/>
<dbReference type="InterPro" id="IPR026899">
    <property type="entry name" value="FKS1-like_dom1"/>
</dbReference>
<feature type="transmembrane region" description="Helical" evidence="15">
    <location>
        <begin position="1939"/>
        <end position="1957"/>
    </location>
</feature>
<evidence type="ECO:0000313" key="18">
    <source>
        <dbReference type="Proteomes" id="UP000054558"/>
    </source>
</evidence>
<proteinExistence type="inferred from homology"/>
<feature type="region of interest" description="Disordered" evidence="14">
    <location>
        <begin position="809"/>
        <end position="838"/>
    </location>
</feature>
<evidence type="ECO:0000256" key="1">
    <source>
        <dbReference type="ARBA" id="ARBA00004651"/>
    </source>
</evidence>
<dbReference type="InterPro" id="IPR023175">
    <property type="entry name" value="Vta1/CALS_N_sf"/>
</dbReference>
<dbReference type="Pfam" id="PF25968">
    <property type="entry name" value="CALS1"/>
    <property type="match status" value="1"/>
</dbReference>
<dbReference type="GO" id="GO:0003843">
    <property type="term" value="F:1,3-beta-D-glucan synthase activity"/>
    <property type="evidence" value="ECO:0007669"/>
    <property type="project" value="UniProtKB-EC"/>
</dbReference>
<feature type="transmembrane region" description="Helical" evidence="15">
    <location>
        <begin position="1717"/>
        <end position="1738"/>
    </location>
</feature>
<accession>A0A1Y1IF52</accession>
<feature type="transmembrane region" description="Helical" evidence="15">
    <location>
        <begin position="494"/>
        <end position="513"/>
    </location>
</feature>
<evidence type="ECO:0000256" key="6">
    <source>
        <dbReference type="ARBA" id="ARBA00022679"/>
    </source>
</evidence>
<feature type="transmembrane region" description="Helical" evidence="15">
    <location>
        <begin position="596"/>
        <end position="618"/>
    </location>
</feature>
<dbReference type="GO" id="GO:0006075">
    <property type="term" value="P:(1-&gt;3)-beta-D-glucan biosynthetic process"/>
    <property type="evidence" value="ECO:0007669"/>
    <property type="project" value="InterPro"/>
</dbReference>
<feature type="compositionally biased region" description="Basic and acidic residues" evidence="14">
    <location>
        <begin position="810"/>
        <end position="822"/>
    </location>
</feature>
<name>A0A1Y1IF52_KLENI</name>
<keyword evidence="8" id="KW-0133">Cell shape</keyword>
<keyword evidence="4" id="KW-1003">Cell membrane</keyword>
<feature type="transmembrane region" description="Helical" evidence="15">
    <location>
        <begin position="565"/>
        <end position="584"/>
    </location>
</feature>
<keyword evidence="9 15" id="KW-1133">Transmembrane helix</keyword>
<evidence type="ECO:0000259" key="16">
    <source>
        <dbReference type="SMART" id="SM01205"/>
    </source>
</evidence>
<dbReference type="PANTHER" id="PTHR12741:SF48">
    <property type="entry name" value="1,3-BETA-GLUCAN SYNTHASE COMPONENT FKS1-RELATED"/>
    <property type="match status" value="1"/>
</dbReference>
<feature type="transmembrane region" description="Helical" evidence="15">
    <location>
        <begin position="1695"/>
        <end position="1711"/>
    </location>
</feature>
<evidence type="ECO:0000256" key="7">
    <source>
        <dbReference type="ARBA" id="ARBA00022692"/>
    </source>
</evidence>
<evidence type="ECO:0000313" key="17">
    <source>
        <dbReference type="EMBL" id="GAQ89520.1"/>
    </source>
</evidence>
<protein>
    <recommendedName>
        <fullName evidence="12">1,3-beta-glucan synthase</fullName>
        <ecNumber evidence="3">2.4.1.34</ecNumber>
    </recommendedName>
    <alternativeName>
        <fullName evidence="12">1,3-beta-glucan synthase</fullName>
    </alternativeName>
</protein>
<evidence type="ECO:0000256" key="14">
    <source>
        <dbReference type="SAM" id="MobiDB-lite"/>
    </source>
</evidence>
<feature type="transmembrane region" description="Helical" evidence="15">
    <location>
        <begin position="1554"/>
        <end position="1576"/>
    </location>
</feature>
<evidence type="ECO:0000256" key="8">
    <source>
        <dbReference type="ARBA" id="ARBA00022960"/>
    </source>
</evidence>
<feature type="transmembrane region" description="Helical" evidence="15">
    <location>
        <begin position="1872"/>
        <end position="1892"/>
    </location>
</feature>
<dbReference type="EMBL" id="DF237481">
    <property type="protein sequence ID" value="GAQ89520.1"/>
    <property type="molecule type" value="Genomic_DNA"/>
</dbReference>
<keyword evidence="6" id="KW-0808">Transferase</keyword>